<dbReference type="AlphaFoldDB" id="A0A1H9J9T5"/>
<dbReference type="EMBL" id="FOFD01000003">
    <property type="protein sequence ID" value="SEQ83355.1"/>
    <property type="molecule type" value="Genomic_DNA"/>
</dbReference>
<proteinExistence type="predicted"/>
<gene>
    <name evidence="2" type="ORF">SAMN04489841_2474</name>
</gene>
<accession>A0A1H9J9T5</accession>
<dbReference type="PANTHER" id="PTHR12110:SF21">
    <property type="entry name" value="XYLOSE ISOMERASE-LIKE TIM BARREL DOMAIN-CONTAINING PROTEIN"/>
    <property type="match status" value="1"/>
</dbReference>
<dbReference type="Pfam" id="PF01261">
    <property type="entry name" value="AP_endonuc_2"/>
    <property type="match status" value="1"/>
</dbReference>
<feature type="domain" description="Xylose isomerase-like TIM barrel" evidence="1">
    <location>
        <begin position="29"/>
        <end position="225"/>
    </location>
</feature>
<dbReference type="InterPro" id="IPR013022">
    <property type="entry name" value="Xyl_isomerase-like_TIM-brl"/>
</dbReference>
<dbReference type="RefSeq" id="WP_090617876.1">
    <property type="nucleotide sequence ID" value="NZ_FOFD01000003.1"/>
</dbReference>
<dbReference type="GO" id="GO:0016853">
    <property type="term" value="F:isomerase activity"/>
    <property type="evidence" value="ECO:0007669"/>
    <property type="project" value="UniProtKB-KW"/>
</dbReference>
<dbReference type="STRING" id="1186196.SAMN04489841_2474"/>
<dbReference type="InterPro" id="IPR050312">
    <property type="entry name" value="IolE/XylAMocC-like"/>
</dbReference>
<dbReference type="InterPro" id="IPR036237">
    <property type="entry name" value="Xyl_isomerase-like_sf"/>
</dbReference>
<evidence type="ECO:0000313" key="3">
    <source>
        <dbReference type="Proteomes" id="UP000199114"/>
    </source>
</evidence>
<dbReference type="Proteomes" id="UP000199114">
    <property type="component" value="Unassembled WGS sequence"/>
</dbReference>
<dbReference type="OrthoDB" id="372143at2157"/>
<protein>
    <submittedName>
        <fullName evidence="2">Sugar phosphate isomerase/epimerase</fullName>
    </submittedName>
</protein>
<sequence length="256" mass="27749">MAEPTPRFGAAMDVRFDASVAAFAEFLTDRGLDHIELRAGYLDVREDGPTPATLRNVADDYGVTYSVHAPHLDVAPGNVNERLRSAVVDATVDALDFAAAIDAVGVVTHGGGARTRYPSHVREHVRSQAVETIRACARHAAAVDVPLCLENQRTKPDVRRFTATPDRLASILEAVDVGPDALRVTLDVGHAKASGIEYGRFVDRFGDRIHLVHLHDNDGETDAHDPLPSFRSVGDDVGAPYNVLEMKSRADIDRSL</sequence>
<keyword evidence="2" id="KW-0413">Isomerase</keyword>
<keyword evidence="3" id="KW-1185">Reference proteome</keyword>
<evidence type="ECO:0000313" key="2">
    <source>
        <dbReference type="EMBL" id="SEQ83355.1"/>
    </source>
</evidence>
<dbReference type="PANTHER" id="PTHR12110">
    <property type="entry name" value="HYDROXYPYRUVATE ISOMERASE"/>
    <property type="match status" value="1"/>
</dbReference>
<evidence type="ECO:0000259" key="1">
    <source>
        <dbReference type="Pfam" id="PF01261"/>
    </source>
</evidence>
<name>A0A1H9J9T5_9EURY</name>
<organism evidence="2 3">
    <name type="scientific">Natrinema salaciae</name>
    <dbReference type="NCBI Taxonomy" id="1186196"/>
    <lineage>
        <taxon>Archaea</taxon>
        <taxon>Methanobacteriati</taxon>
        <taxon>Methanobacteriota</taxon>
        <taxon>Stenosarchaea group</taxon>
        <taxon>Halobacteria</taxon>
        <taxon>Halobacteriales</taxon>
        <taxon>Natrialbaceae</taxon>
        <taxon>Natrinema</taxon>
    </lineage>
</organism>
<reference evidence="3" key="1">
    <citation type="submission" date="2016-10" db="EMBL/GenBank/DDBJ databases">
        <authorList>
            <person name="Varghese N."/>
            <person name="Submissions S."/>
        </authorList>
    </citation>
    <scope>NUCLEOTIDE SEQUENCE [LARGE SCALE GENOMIC DNA]</scope>
    <source>
        <strain evidence="3">DSM 25055</strain>
    </source>
</reference>
<dbReference type="SUPFAM" id="SSF51658">
    <property type="entry name" value="Xylose isomerase-like"/>
    <property type="match status" value="1"/>
</dbReference>
<dbReference type="Gene3D" id="3.20.20.150">
    <property type="entry name" value="Divalent-metal-dependent TIM barrel enzymes"/>
    <property type="match status" value="1"/>
</dbReference>